<dbReference type="PANTHER" id="PTHR43792">
    <property type="entry name" value="GNAT FAMILY, PUTATIVE (AFU_ORTHOLOGUE AFUA_3G00765)-RELATED-RELATED"/>
    <property type="match status" value="1"/>
</dbReference>
<gene>
    <name evidence="2" type="ORF">ASD8599_02230</name>
</gene>
<feature type="domain" description="N-acetyltransferase" evidence="1">
    <location>
        <begin position="10"/>
        <end position="156"/>
    </location>
</feature>
<dbReference type="OrthoDB" id="9804153at2"/>
<dbReference type="Pfam" id="PF13302">
    <property type="entry name" value="Acetyltransf_3"/>
    <property type="match status" value="1"/>
</dbReference>
<dbReference type="AlphaFoldDB" id="A0A2R8BEH0"/>
<sequence>MQHTLTSERLILRPFVPQDADAIVAALNDAETCRGLTVVPYPYTNQDADQFISDGTAQASAVCLKDGQLIGCIGLGAQLGYWFAKPHWGKGYATEAAHAVLADHFAHSDTDVMSGYVDDNFASAAVLRKLGFVVVGNTMLHIRSRGIAVPAKSVCLTRTQWEAQS</sequence>
<accession>A0A2R8BEH0</accession>
<proteinExistence type="predicted"/>
<evidence type="ECO:0000313" key="3">
    <source>
        <dbReference type="Proteomes" id="UP000244880"/>
    </source>
</evidence>
<dbReference type="Proteomes" id="UP000244880">
    <property type="component" value="Unassembled WGS sequence"/>
</dbReference>
<dbReference type="GO" id="GO:0016747">
    <property type="term" value="F:acyltransferase activity, transferring groups other than amino-acyl groups"/>
    <property type="evidence" value="ECO:0007669"/>
    <property type="project" value="InterPro"/>
</dbReference>
<reference evidence="2 3" key="1">
    <citation type="submission" date="2018-03" db="EMBL/GenBank/DDBJ databases">
        <authorList>
            <person name="Keele B.F."/>
        </authorList>
    </citation>
    <scope>NUCLEOTIDE SEQUENCE [LARGE SCALE GENOMIC DNA]</scope>
    <source>
        <strain evidence="2 3">CECT 8599</strain>
    </source>
</reference>
<dbReference type="SUPFAM" id="SSF55729">
    <property type="entry name" value="Acyl-CoA N-acyltransferases (Nat)"/>
    <property type="match status" value="1"/>
</dbReference>
<evidence type="ECO:0000313" key="2">
    <source>
        <dbReference type="EMBL" id="SPH21478.1"/>
    </source>
</evidence>
<dbReference type="EMBL" id="OMOR01000001">
    <property type="protein sequence ID" value="SPH21478.1"/>
    <property type="molecule type" value="Genomic_DNA"/>
</dbReference>
<dbReference type="InterPro" id="IPR051531">
    <property type="entry name" value="N-acetyltransferase"/>
</dbReference>
<dbReference type="InterPro" id="IPR000182">
    <property type="entry name" value="GNAT_dom"/>
</dbReference>
<dbReference type="InterPro" id="IPR016181">
    <property type="entry name" value="Acyl_CoA_acyltransferase"/>
</dbReference>
<keyword evidence="3" id="KW-1185">Reference proteome</keyword>
<dbReference type="Gene3D" id="3.40.630.30">
    <property type="match status" value="1"/>
</dbReference>
<organism evidence="2 3">
    <name type="scientific">Ascidiaceihabitans donghaensis</name>
    <dbReference type="NCBI Taxonomy" id="1510460"/>
    <lineage>
        <taxon>Bacteria</taxon>
        <taxon>Pseudomonadati</taxon>
        <taxon>Pseudomonadota</taxon>
        <taxon>Alphaproteobacteria</taxon>
        <taxon>Rhodobacterales</taxon>
        <taxon>Paracoccaceae</taxon>
        <taxon>Ascidiaceihabitans</taxon>
    </lineage>
</organism>
<dbReference type="RefSeq" id="WP_108828558.1">
    <property type="nucleotide sequence ID" value="NZ_OMOR01000001.1"/>
</dbReference>
<protein>
    <recommendedName>
        <fullName evidence="1">N-acetyltransferase domain-containing protein</fullName>
    </recommendedName>
</protein>
<name>A0A2R8BEH0_9RHOB</name>
<dbReference type="PROSITE" id="PS51186">
    <property type="entry name" value="GNAT"/>
    <property type="match status" value="1"/>
</dbReference>
<evidence type="ECO:0000259" key="1">
    <source>
        <dbReference type="PROSITE" id="PS51186"/>
    </source>
</evidence>